<dbReference type="Gene3D" id="3.90.20.10">
    <property type="match status" value="1"/>
</dbReference>
<proteinExistence type="predicted"/>
<accession>A0A0G0VGV4</accession>
<gene>
    <name evidence="2" type="ORF">UU49_C0014G0017</name>
</gene>
<dbReference type="EMBL" id="LCAV01000014">
    <property type="protein sequence ID" value="KKR98866.1"/>
    <property type="molecule type" value="Genomic_DNA"/>
</dbReference>
<organism evidence="2 3">
    <name type="scientific">Candidatus Magasanikbacteria bacterium GW2011_GWC2_41_17</name>
    <dbReference type="NCBI Taxonomy" id="1619048"/>
    <lineage>
        <taxon>Bacteria</taxon>
        <taxon>Candidatus Magasanikiibacteriota</taxon>
    </lineage>
</organism>
<evidence type="ECO:0000313" key="3">
    <source>
        <dbReference type="Proteomes" id="UP000034108"/>
    </source>
</evidence>
<evidence type="ECO:0000313" key="2">
    <source>
        <dbReference type="EMBL" id="KKR98866.1"/>
    </source>
</evidence>
<comment type="caution">
    <text evidence="2">The sequence shown here is derived from an EMBL/GenBank/DDBJ whole genome shotgun (WGS) entry which is preliminary data.</text>
</comment>
<dbReference type="Proteomes" id="UP000034108">
    <property type="component" value="Unassembled WGS sequence"/>
</dbReference>
<evidence type="ECO:0000256" key="1">
    <source>
        <dbReference type="SAM" id="Coils"/>
    </source>
</evidence>
<keyword evidence="1" id="KW-0175">Coiled coil</keyword>
<name>A0A0G0VGV4_9BACT</name>
<reference evidence="2 3" key="1">
    <citation type="journal article" date="2015" name="Nature">
        <title>rRNA introns, odd ribosomes, and small enigmatic genomes across a large radiation of phyla.</title>
        <authorList>
            <person name="Brown C.T."/>
            <person name="Hug L.A."/>
            <person name="Thomas B.C."/>
            <person name="Sharon I."/>
            <person name="Castelle C.J."/>
            <person name="Singh A."/>
            <person name="Wilkins M.J."/>
            <person name="Williams K.H."/>
            <person name="Banfield J.F."/>
        </authorList>
    </citation>
    <scope>NUCLEOTIDE SEQUENCE [LARGE SCALE GENOMIC DNA]</scope>
</reference>
<sequence length="122" mass="14142">MAEPTQNQNKTEVSTSEIMDFLVKHMVIKEEFDEKMEKIDERFKKIDERFDSLKQEMNKQKLDILDAVDNKLAHLKGDLVILMRKEDKKVVALVEILKENKVIASENAKTVLAMEPFPQPAV</sequence>
<feature type="coiled-coil region" evidence="1">
    <location>
        <begin position="29"/>
        <end position="63"/>
    </location>
</feature>
<dbReference type="AlphaFoldDB" id="A0A0G0VGV4"/>
<dbReference type="STRING" id="1619048.UU49_C0014G0017"/>
<protein>
    <submittedName>
        <fullName evidence="2">Uncharacterized protein</fullName>
    </submittedName>
</protein>